<evidence type="ECO:0000256" key="1">
    <source>
        <dbReference type="SAM" id="Phobius"/>
    </source>
</evidence>
<keyword evidence="1" id="KW-0472">Membrane</keyword>
<evidence type="ECO:0000313" key="2">
    <source>
        <dbReference type="EMBL" id="MET3659294.1"/>
    </source>
</evidence>
<organism evidence="2 3">
    <name type="scientific">Sporosarcina psychrophila</name>
    <name type="common">Bacillus psychrophilus</name>
    <dbReference type="NCBI Taxonomy" id="1476"/>
    <lineage>
        <taxon>Bacteria</taxon>
        <taxon>Bacillati</taxon>
        <taxon>Bacillota</taxon>
        <taxon>Bacilli</taxon>
        <taxon>Bacillales</taxon>
        <taxon>Caryophanaceae</taxon>
        <taxon>Sporosarcina</taxon>
    </lineage>
</organism>
<dbReference type="RefSeq" id="WP_340766270.1">
    <property type="nucleotide sequence ID" value="NZ_JBEPME010000009.1"/>
</dbReference>
<keyword evidence="1" id="KW-1133">Transmembrane helix</keyword>
<evidence type="ECO:0000313" key="3">
    <source>
        <dbReference type="Proteomes" id="UP001549104"/>
    </source>
</evidence>
<sequence>MTRFIDDLAGAIYDFFKFIFTSICYLIAGMLIVGVPLYLIALVFNMLQ</sequence>
<name>A0ABV2KDY8_SPOPS</name>
<comment type="caution">
    <text evidence="2">The sequence shown here is derived from an EMBL/GenBank/DDBJ whole genome shotgun (WGS) entry which is preliminary data.</text>
</comment>
<protein>
    <submittedName>
        <fullName evidence="2">Uncharacterized protein</fullName>
    </submittedName>
</protein>
<gene>
    <name evidence="2" type="ORF">ABIC55_004433</name>
</gene>
<dbReference type="Proteomes" id="UP001549104">
    <property type="component" value="Unassembled WGS sequence"/>
</dbReference>
<accession>A0ABV2KDY8</accession>
<keyword evidence="1" id="KW-0812">Transmembrane</keyword>
<proteinExistence type="predicted"/>
<feature type="transmembrane region" description="Helical" evidence="1">
    <location>
        <begin position="18"/>
        <end position="44"/>
    </location>
</feature>
<dbReference type="EMBL" id="JBEPME010000009">
    <property type="protein sequence ID" value="MET3659294.1"/>
    <property type="molecule type" value="Genomic_DNA"/>
</dbReference>
<reference evidence="2 3" key="1">
    <citation type="submission" date="2024-06" db="EMBL/GenBank/DDBJ databases">
        <title>Sorghum-associated microbial communities from plants grown in Nebraska, USA.</title>
        <authorList>
            <person name="Schachtman D."/>
        </authorList>
    </citation>
    <scope>NUCLEOTIDE SEQUENCE [LARGE SCALE GENOMIC DNA]</scope>
    <source>
        <strain evidence="2 3">1288</strain>
    </source>
</reference>
<keyword evidence="3" id="KW-1185">Reference proteome</keyword>